<evidence type="ECO:0000256" key="4">
    <source>
        <dbReference type="ARBA" id="ARBA00022692"/>
    </source>
</evidence>
<feature type="transmembrane region" description="Helical" evidence="16">
    <location>
        <begin position="339"/>
        <end position="360"/>
    </location>
</feature>
<evidence type="ECO:0000256" key="5">
    <source>
        <dbReference type="ARBA" id="ARBA00022960"/>
    </source>
</evidence>
<gene>
    <name evidence="17" type="ORF">A3A35_02690</name>
</gene>
<dbReference type="GO" id="GO:0008955">
    <property type="term" value="F:peptidoglycan glycosyltransferase activity"/>
    <property type="evidence" value="ECO:0007669"/>
    <property type="project" value="UniProtKB-EC"/>
</dbReference>
<evidence type="ECO:0000313" key="17">
    <source>
        <dbReference type="EMBL" id="OGG71804.1"/>
    </source>
</evidence>
<dbReference type="PANTHER" id="PTHR30474">
    <property type="entry name" value="CELL CYCLE PROTEIN"/>
    <property type="match status" value="1"/>
</dbReference>
<feature type="transmembrane region" description="Helical" evidence="16">
    <location>
        <begin position="76"/>
        <end position="97"/>
    </location>
</feature>
<evidence type="ECO:0000256" key="15">
    <source>
        <dbReference type="ARBA" id="ARBA00049902"/>
    </source>
</evidence>
<evidence type="ECO:0000256" key="10">
    <source>
        <dbReference type="ARBA" id="ARBA00033270"/>
    </source>
</evidence>
<accession>A0A1F6EDR6</accession>
<dbReference type="GO" id="GO:0005886">
    <property type="term" value="C:plasma membrane"/>
    <property type="evidence" value="ECO:0007669"/>
    <property type="project" value="TreeGrafter"/>
</dbReference>
<feature type="transmembrane region" description="Helical" evidence="16">
    <location>
        <begin position="12"/>
        <end position="33"/>
    </location>
</feature>
<evidence type="ECO:0000256" key="16">
    <source>
        <dbReference type="SAM" id="Phobius"/>
    </source>
</evidence>
<evidence type="ECO:0000256" key="13">
    <source>
        <dbReference type="ARBA" id="ARBA00041418"/>
    </source>
</evidence>
<proteinExistence type="inferred from homology"/>
<reference evidence="17 18" key="1">
    <citation type="journal article" date="2016" name="Nat. Commun.">
        <title>Thousands of microbial genomes shed light on interconnected biogeochemical processes in an aquifer system.</title>
        <authorList>
            <person name="Anantharaman K."/>
            <person name="Brown C.T."/>
            <person name="Hug L.A."/>
            <person name="Sharon I."/>
            <person name="Castelle C.J."/>
            <person name="Probst A.J."/>
            <person name="Thomas B.C."/>
            <person name="Singh A."/>
            <person name="Wilkins M.J."/>
            <person name="Karaoz U."/>
            <person name="Brodie E.L."/>
            <person name="Williams K.H."/>
            <person name="Hubbard S.S."/>
            <person name="Banfield J.F."/>
        </authorList>
    </citation>
    <scope>NUCLEOTIDE SEQUENCE [LARGE SCALE GENOMIC DNA]</scope>
</reference>
<keyword evidence="7 16" id="KW-1133">Transmembrane helix</keyword>
<comment type="catalytic activity">
    <reaction evidence="15">
        <text>[GlcNAc-(1-&gt;4)-Mur2Ac(oyl-L-Ala-gamma-D-Glu-L-Lys-D-Ala-D-Ala)](n)-di-trans,octa-cis-undecaprenyl diphosphate + beta-D-GlcNAc-(1-&gt;4)-Mur2Ac(oyl-L-Ala-gamma-D-Glu-L-Lys-D-Ala-D-Ala)-di-trans,octa-cis-undecaprenyl diphosphate = [GlcNAc-(1-&gt;4)-Mur2Ac(oyl-L-Ala-gamma-D-Glu-L-Lys-D-Ala-D-Ala)](n+1)-di-trans,octa-cis-undecaprenyl diphosphate + di-trans,octa-cis-undecaprenyl diphosphate + H(+)</text>
        <dbReference type="Rhea" id="RHEA:23708"/>
        <dbReference type="Rhea" id="RHEA-COMP:9602"/>
        <dbReference type="Rhea" id="RHEA-COMP:9603"/>
        <dbReference type="ChEBI" id="CHEBI:15378"/>
        <dbReference type="ChEBI" id="CHEBI:58405"/>
        <dbReference type="ChEBI" id="CHEBI:60033"/>
        <dbReference type="ChEBI" id="CHEBI:78435"/>
        <dbReference type="EC" id="2.4.99.28"/>
    </reaction>
</comment>
<evidence type="ECO:0000256" key="2">
    <source>
        <dbReference type="ARBA" id="ARBA00022676"/>
    </source>
</evidence>
<dbReference type="GO" id="GO:0009252">
    <property type="term" value="P:peptidoglycan biosynthetic process"/>
    <property type="evidence" value="ECO:0007669"/>
    <property type="project" value="UniProtKB-KW"/>
</dbReference>
<comment type="similarity">
    <text evidence="11">Belongs to the SEDS family. FtsW subfamily.</text>
</comment>
<keyword evidence="2" id="KW-0328">Glycosyltransferase</keyword>
<dbReference type="PANTHER" id="PTHR30474:SF2">
    <property type="entry name" value="PEPTIDOGLYCAN GLYCOSYLTRANSFERASE FTSW-RELATED"/>
    <property type="match status" value="1"/>
</dbReference>
<keyword evidence="4 16" id="KW-0812">Transmembrane</keyword>
<evidence type="ECO:0000256" key="8">
    <source>
        <dbReference type="ARBA" id="ARBA00023136"/>
    </source>
</evidence>
<feature type="transmembrane region" description="Helical" evidence="16">
    <location>
        <begin position="273"/>
        <end position="293"/>
    </location>
</feature>
<feature type="transmembrane region" description="Helical" evidence="16">
    <location>
        <begin position="166"/>
        <end position="183"/>
    </location>
</feature>
<dbReference type="STRING" id="1798508.A3A35_02690"/>
<evidence type="ECO:0000313" key="18">
    <source>
        <dbReference type="Proteomes" id="UP000179115"/>
    </source>
</evidence>
<dbReference type="Proteomes" id="UP000179115">
    <property type="component" value="Unassembled WGS sequence"/>
</dbReference>
<feature type="transmembrane region" description="Helical" evidence="16">
    <location>
        <begin position="188"/>
        <end position="209"/>
    </location>
</feature>
<feature type="transmembrane region" description="Helical" evidence="16">
    <location>
        <begin position="305"/>
        <end position="327"/>
    </location>
</feature>
<organism evidence="17 18">
    <name type="scientific">Candidatus Kaiserbacteria bacterium RIFCSPLOWO2_01_FULL_51_21</name>
    <dbReference type="NCBI Taxonomy" id="1798508"/>
    <lineage>
        <taxon>Bacteria</taxon>
        <taxon>Candidatus Kaiseribacteriota</taxon>
    </lineage>
</organism>
<comment type="subcellular location">
    <subcellularLocation>
        <location evidence="1">Membrane</location>
        <topology evidence="1">Multi-pass membrane protein</topology>
    </subcellularLocation>
</comment>
<evidence type="ECO:0000256" key="3">
    <source>
        <dbReference type="ARBA" id="ARBA00022679"/>
    </source>
</evidence>
<keyword evidence="5" id="KW-0133">Cell shape</keyword>
<protein>
    <recommendedName>
        <fullName evidence="12">Probable peptidoglycan glycosyltransferase FtsW</fullName>
        <ecNumber evidence="14">2.4.99.28</ecNumber>
    </recommendedName>
    <alternativeName>
        <fullName evidence="13">Cell division protein FtsW</fullName>
    </alternativeName>
    <alternativeName>
        <fullName evidence="10">Cell wall polymerase</fullName>
    </alternativeName>
    <alternativeName>
        <fullName evidence="9">Peptidoglycan polymerase</fullName>
    </alternativeName>
</protein>
<sequence length="365" mass="39068">MKSHSFDRSIFFLTILLVVVGFFVFTSASLGLLSRVDGAHFARTAFTQAFLGIGLGFVGLLTAINIRYRFWRKYALLIFIAALIATSLVFVPGLGFSSGGATRWIHIGPLSWQPAEFLKLAFVIYLAAWLSGARGKVQHFRSSIIPFLLITAFTGTLLLLEPDTGTFMVIVTAGLAMLIAAGVRWRDIAILVCVVLIGLAGLAATRPYIKDRIVTFIDPMHDPQGSSYQLQQSLIAVGSGGLLGRGFGLSVQKFSYLPEPSGDSIFAVAAEEFGFLGSITLVGLFLLLGLQGLKVAARAPDTFGGLLAVGIVILIVSQSFINIASMVGVLPLTGLPMLFISHGGTAMLFGLFEIGILLNISKYRA</sequence>
<dbReference type="InterPro" id="IPR001182">
    <property type="entry name" value="FtsW/RodA"/>
</dbReference>
<dbReference type="GO" id="GO:0015648">
    <property type="term" value="F:lipid-linked peptidoglycan transporter activity"/>
    <property type="evidence" value="ECO:0007669"/>
    <property type="project" value="TreeGrafter"/>
</dbReference>
<evidence type="ECO:0000256" key="6">
    <source>
        <dbReference type="ARBA" id="ARBA00022984"/>
    </source>
</evidence>
<feature type="transmembrane region" description="Helical" evidence="16">
    <location>
        <begin position="140"/>
        <end position="160"/>
    </location>
</feature>
<keyword evidence="3" id="KW-0808">Transferase</keyword>
<dbReference type="EC" id="2.4.99.28" evidence="14"/>
<evidence type="ECO:0000256" key="1">
    <source>
        <dbReference type="ARBA" id="ARBA00004141"/>
    </source>
</evidence>
<feature type="transmembrane region" description="Helical" evidence="16">
    <location>
        <begin position="45"/>
        <end position="64"/>
    </location>
</feature>
<dbReference type="EMBL" id="MFLV01000009">
    <property type="protein sequence ID" value="OGG71804.1"/>
    <property type="molecule type" value="Genomic_DNA"/>
</dbReference>
<feature type="transmembrane region" description="Helical" evidence="16">
    <location>
        <begin position="117"/>
        <end position="133"/>
    </location>
</feature>
<comment type="caution">
    <text evidence="17">The sequence shown here is derived from an EMBL/GenBank/DDBJ whole genome shotgun (WGS) entry which is preliminary data.</text>
</comment>
<dbReference type="Pfam" id="PF01098">
    <property type="entry name" value="FTSW_RODA_SPOVE"/>
    <property type="match status" value="1"/>
</dbReference>
<evidence type="ECO:0000256" key="12">
    <source>
        <dbReference type="ARBA" id="ARBA00041185"/>
    </source>
</evidence>
<evidence type="ECO:0000256" key="9">
    <source>
        <dbReference type="ARBA" id="ARBA00032370"/>
    </source>
</evidence>
<name>A0A1F6EDR6_9BACT</name>
<keyword evidence="6" id="KW-0573">Peptidoglycan synthesis</keyword>
<keyword evidence="8 16" id="KW-0472">Membrane</keyword>
<evidence type="ECO:0000256" key="7">
    <source>
        <dbReference type="ARBA" id="ARBA00022989"/>
    </source>
</evidence>
<dbReference type="GO" id="GO:0032153">
    <property type="term" value="C:cell division site"/>
    <property type="evidence" value="ECO:0007669"/>
    <property type="project" value="TreeGrafter"/>
</dbReference>
<evidence type="ECO:0000256" key="14">
    <source>
        <dbReference type="ARBA" id="ARBA00044770"/>
    </source>
</evidence>
<evidence type="ECO:0000256" key="11">
    <source>
        <dbReference type="ARBA" id="ARBA00038053"/>
    </source>
</evidence>
<dbReference type="GO" id="GO:0008360">
    <property type="term" value="P:regulation of cell shape"/>
    <property type="evidence" value="ECO:0007669"/>
    <property type="project" value="UniProtKB-KW"/>
</dbReference>
<dbReference type="AlphaFoldDB" id="A0A1F6EDR6"/>
<dbReference type="GO" id="GO:0051301">
    <property type="term" value="P:cell division"/>
    <property type="evidence" value="ECO:0007669"/>
    <property type="project" value="InterPro"/>
</dbReference>